<name>A0AC59EX42_9VIRU</name>
<organism evidence="1 2">
    <name type="scientific">Phaeocystis globosa virus PgV-16T</name>
    <dbReference type="NCBI Taxonomy" id="3071227"/>
    <lineage>
        <taxon>Viruses</taxon>
        <taxon>Varidnaviria</taxon>
        <taxon>Bamfordvirae</taxon>
        <taxon>Nucleocytoviricota</taxon>
        <taxon>Megaviricetes</taxon>
        <taxon>Imitervirales</taxon>
        <taxon>Mesomimiviridae</taxon>
        <taxon>Tethysvirus</taxon>
        <taxon>Tethysvirus hollandense</taxon>
    </lineage>
</organism>
<gene>
    <name evidence="1" type="ORF">PGCG_00210</name>
</gene>
<reference evidence="1 2" key="1">
    <citation type="journal article" date="2013" name="Proc. Natl. Acad. Sci. U.S.A.">
        <title>Genome of Phaeocystis globosa virus PgV-16T highlights the common ancestry of the largest known DNA viruses infecting eukaryotes.</title>
        <authorList>
            <person name="Santini S."/>
            <person name="Jeudy S."/>
            <person name="Bartoli J."/>
            <person name="Poirot O."/>
            <person name="Lescot M."/>
            <person name="Abergel C."/>
            <person name="Barbe V."/>
            <person name="Wommack K.E."/>
            <person name="Noordeloos A.A."/>
            <person name="Brussaard C.P."/>
            <person name="Claverie J.M."/>
        </authorList>
    </citation>
    <scope>NUCLEOTIDE SEQUENCE [LARGE SCALE GENOMIC DNA]</scope>
    <source>
        <strain evidence="1 2">16T</strain>
    </source>
</reference>
<dbReference type="EMBL" id="KC662249">
    <property type="protein sequence ID" value="AGM15521.1"/>
    <property type="molecule type" value="Genomic_DNA"/>
</dbReference>
<sequence>MANTKKTGVKFFKSGHGKKSTTQGRRYLNKKNKKTTKRIKLTIKNLGKRNKTNKRVKKMKGGGPSFQPFTDTSRGFSNAADDVYNTIMGNDHSRN</sequence>
<protein>
    <submittedName>
        <fullName evidence="1">Uncharacterized protein</fullName>
    </submittedName>
</protein>
<keyword evidence="2" id="KW-1185">Reference proteome</keyword>
<proteinExistence type="predicted"/>
<evidence type="ECO:0000313" key="2">
    <source>
        <dbReference type="Proteomes" id="UP000204225"/>
    </source>
</evidence>
<dbReference type="Proteomes" id="UP000204225">
    <property type="component" value="Segment"/>
</dbReference>
<accession>A0AC59EX42</accession>
<evidence type="ECO:0000313" key="1">
    <source>
        <dbReference type="EMBL" id="AGM15521.1"/>
    </source>
</evidence>